<accession>A0A916WMI3</accession>
<proteinExistence type="predicted"/>
<protein>
    <submittedName>
        <fullName evidence="1">Uncharacterized protein</fullName>
    </submittedName>
</protein>
<dbReference type="Proteomes" id="UP000621454">
    <property type="component" value="Unassembled WGS sequence"/>
</dbReference>
<dbReference type="AlphaFoldDB" id="A0A916WMI3"/>
<keyword evidence="2" id="KW-1185">Reference proteome</keyword>
<reference evidence="1" key="1">
    <citation type="journal article" date="2014" name="Int. J. Syst. Evol. Microbiol.">
        <title>Complete genome sequence of Corynebacterium casei LMG S-19264T (=DSM 44701T), isolated from a smear-ripened cheese.</title>
        <authorList>
            <consortium name="US DOE Joint Genome Institute (JGI-PGF)"/>
            <person name="Walter F."/>
            <person name="Albersmeier A."/>
            <person name="Kalinowski J."/>
            <person name="Ruckert C."/>
        </authorList>
    </citation>
    <scope>NUCLEOTIDE SEQUENCE</scope>
    <source>
        <strain evidence="1">CGMCC 1.12827</strain>
    </source>
</reference>
<sequence>MAAGAVAVRAEAPEPSRVTVALPEAALVAGLSVGPPDAGLLALLDGESVVPFAGALCADWGAADVGAADFGAALWGAALFGALPLPFVLPEAALPLPLVEGLSTVAVAVADAVVAPAVPG</sequence>
<organism evidence="1 2">
    <name type="scientific">Gordonia jinhuaensis</name>
    <dbReference type="NCBI Taxonomy" id="1517702"/>
    <lineage>
        <taxon>Bacteria</taxon>
        <taxon>Bacillati</taxon>
        <taxon>Actinomycetota</taxon>
        <taxon>Actinomycetes</taxon>
        <taxon>Mycobacteriales</taxon>
        <taxon>Gordoniaceae</taxon>
        <taxon>Gordonia</taxon>
    </lineage>
</organism>
<evidence type="ECO:0000313" key="2">
    <source>
        <dbReference type="Proteomes" id="UP000621454"/>
    </source>
</evidence>
<comment type="caution">
    <text evidence="1">The sequence shown here is derived from an EMBL/GenBank/DDBJ whole genome shotgun (WGS) entry which is preliminary data.</text>
</comment>
<gene>
    <name evidence="1" type="ORF">GCM10011489_00500</name>
</gene>
<evidence type="ECO:0000313" key="1">
    <source>
        <dbReference type="EMBL" id="GGB16302.1"/>
    </source>
</evidence>
<reference evidence="1" key="2">
    <citation type="submission" date="2020-09" db="EMBL/GenBank/DDBJ databases">
        <authorList>
            <person name="Sun Q."/>
            <person name="Zhou Y."/>
        </authorList>
    </citation>
    <scope>NUCLEOTIDE SEQUENCE</scope>
    <source>
        <strain evidence="1">CGMCC 1.12827</strain>
    </source>
</reference>
<name>A0A916WMI3_9ACTN</name>
<dbReference type="EMBL" id="BMGC01000001">
    <property type="protein sequence ID" value="GGB16302.1"/>
    <property type="molecule type" value="Genomic_DNA"/>
</dbReference>